<feature type="region of interest" description="Disordered" evidence="1">
    <location>
        <begin position="598"/>
        <end position="631"/>
    </location>
</feature>
<keyword evidence="4" id="KW-1185">Reference proteome</keyword>
<sequence>MDADNTLAGGAINSISASTARCIVAFERCSSIERALFRKENWTDHEFARFRVWYSNLGALAIGDDSAEYRLRDCGERREDILNLLNIIGINLYHIASNNSDVQDDISTGEDISSTTSSISITLSSLANSISESSKSTTFKSVSEARDEVEQSISRLQRLEETLRHSGRRLVCLKEVGFDDGDDNELVFMKLSTAVVKLHYPSAEIWFQDRVARSLAHRRNILAYRRSSMRSTRNEGSTHIILRPYSASSSTSSIIVEESRAKKLGKKGIRLNDIVGRGKNINAKEGHISESKESVVEDAVEKDKKGKGMLKAGSQKNVESVPQSNRLHLRTPRGDSSADAPDLEGLHEKWLRASEEYLSEDKLRFPAEPTVDRDDDYFECPYCFIICHSKTASGEHWTEHVLKDLAPYICVSRHCKEADAIFETRFDWIEHIRTEHTNPHWICMAPAHGPQKFATESMFLNHMKDKHAGTFPPSQLSVIADMSLRPSTEIVETCPFCSKVLEEVIQASNDPITKFTVLEMHISRHMEILALLSLLWLEAKDEDASHSDEGSLATDNMDAMPEAHQKIKRGSFLRRFIRKIRTRSRRIALTFSRENPPLTTFTSERDDTSLTLGRPSRLDIPKAPRSLAENTSQADSFTSLAINDYDFDINTEQGFDIMMFTSSAVMIKTPSGELKAVKLFYDTGSTSNWASERFVQTFGFQKRPILPDDLATYATIKGEYTPRHYVMLELQDRSRGMEAFEKLSFNVTPSLDGIGLIIGSASMHKYRIAISNPLYRDRHVTTSREADAATKETQRRFFEKALKEVNAAYKLEKGLAASATEPSTTGPSTYPSGAGSQGYLDTVSSRTSEDSETSSSSRGTLPALIIERLSQHGQGPAQERWSIDSSGSIKPWSMARENTGTGQHDLKAQAESAHSSTYGTMGGPSIEKSVELPSWVVPDASANSLEFTSSAVMVKEPSGEKRAEKLWYDPMSVDSWVSEKFLKDCGLTKRPLLEKDVWVYSTVKGDVTATHYVDVELKDSGRGMREFDTLRMNVTPHLDGIGLLAGRIFMNKHTVVLTPGQRDIYVTTRRKPNAEELEEHRKVMQQAEDEFEQAEALVSTAASTSDPTAASTTDEHLAGSSQTSTSALESPDVDPKGSKT</sequence>
<dbReference type="PANTHER" id="PTHR35391">
    <property type="entry name" value="C2H2-TYPE DOMAIN-CONTAINING PROTEIN-RELATED"/>
    <property type="match status" value="1"/>
</dbReference>
<name>A0A194X7L1_MOLSC</name>
<proteinExistence type="predicted"/>
<organism evidence="3 4">
    <name type="scientific">Mollisia scopiformis</name>
    <name type="common">Conifer needle endophyte fungus</name>
    <name type="synonym">Phialocephala scopiformis</name>
    <dbReference type="NCBI Taxonomy" id="149040"/>
    <lineage>
        <taxon>Eukaryota</taxon>
        <taxon>Fungi</taxon>
        <taxon>Dikarya</taxon>
        <taxon>Ascomycota</taxon>
        <taxon>Pezizomycotina</taxon>
        <taxon>Leotiomycetes</taxon>
        <taxon>Helotiales</taxon>
        <taxon>Mollisiaceae</taxon>
        <taxon>Mollisia</taxon>
    </lineage>
</organism>
<feature type="compositionally biased region" description="Low complexity" evidence="1">
    <location>
        <begin position="1094"/>
        <end position="1112"/>
    </location>
</feature>
<feature type="region of interest" description="Disordered" evidence="1">
    <location>
        <begin position="1087"/>
        <end position="1140"/>
    </location>
</feature>
<reference evidence="3 4" key="1">
    <citation type="submission" date="2015-10" db="EMBL/GenBank/DDBJ databases">
        <title>Full genome of DAOMC 229536 Phialocephala scopiformis, a fungal endophyte of spruce producing the potent anti-insectan compound rugulosin.</title>
        <authorList>
            <consortium name="DOE Joint Genome Institute"/>
            <person name="Walker A.K."/>
            <person name="Frasz S.L."/>
            <person name="Seifert K.A."/>
            <person name="Miller J.D."/>
            <person name="Mondo S.J."/>
            <person name="Labutti K."/>
            <person name="Lipzen A."/>
            <person name="Dockter R."/>
            <person name="Kennedy M."/>
            <person name="Grigoriev I.V."/>
            <person name="Spatafora J.W."/>
        </authorList>
    </citation>
    <scope>NUCLEOTIDE SEQUENCE [LARGE SCALE GENOMIC DNA]</scope>
    <source>
        <strain evidence="3 4">CBS 120377</strain>
    </source>
</reference>
<feature type="domain" description="Oxidoreductase acuF-like C2H2 type zinc-finger" evidence="2">
    <location>
        <begin position="376"/>
        <end position="405"/>
    </location>
</feature>
<dbReference type="InterPro" id="IPR058925">
    <property type="entry name" value="zf-C2H2_AcuF"/>
</dbReference>
<feature type="compositionally biased region" description="Polar residues" evidence="1">
    <location>
        <begin position="820"/>
        <end position="831"/>
    </location>
</feature>
<dbReference type="AlphaFoldDB" id="A0A194X7L1"/>
<dbReference type="PANTHER" id="PTHR35391:SF7">
    <property type="entry name" value="C2H2-TYPE DOMAIN-CONTAINING PROTEIN"/>
    <property type="match status" value="1"/>
</dbReference>
<evidence type="ECO:0000313" key="3">
    <source>
        <dbReference type="EMBL" id="KUJ15792.1"/>
    </source>
</evidence>
<accession>A0A194X7L1</accession>
<dbReference type="EMBL" id="KQ947417">
    <property type="protein sequence ID" value="KUJ15792.1"/>
    <property type="molecule type" value="Genomic_DNA"/>
</dbReference>
<feature type="compositionally biased region" description="Polar residues" evidence="1">
    <location>
        <begin position="314"/>
        <end position="326"/>
    </location>
</feature>
<evidence type="ECO:0000313" key="4">
    <source>
        <dbReference type="Proteomes" id="UP000070700"/>
    </source>
</evidence>
<dbReference type="InParanoid" id="A0A194X7L1"/>
<dbReference type="Proteomes" id="UP000070700">
    <property type="component" value="Unassembled WGS sequence"/>
</dbReference>
<protein>
    <recommendedName>
        <fullName evidence="2">Oxidoreductase acuF-like C2H2 type zinc-finger domain-containing protein</fullName>
    </recommendedName>
</protein>
<feature type="region of interest" description="Disordered" evidence="1">
    <location>
        <begin position="306"/>
        <end position="342"/>
    </location>
</feature>
<dbReference type="KEGG" id="psco:LY89DRAFT_734941"/>
<evidence type="ECO:0000259" key="2">
    <source>
        <dbReference type="Pfam" id="PF26082"/>
    </source>
</evidence>
<dbReference type="Pfam" id="PF26082">
    <property type="entry name" value="zf-C2H2_AcuF"/>
    <property type="match status" value="1"/>
</dbReference>
<gene>
    <name evidence="3" type="ORF">LY89DRAFT_734941</name>
</gene>
<dbReference type="OrthoDB" id="20872at2759"/>
<dbReference type="GeneID" id="28829678"/>
<feature type="region of interest" description="Disordered" evidence="1">
    <location>
        <begin position="816"/>
        <end position="899"/>
    </location>
</feature>
<dbReference type="RefSeq" id="XP_018070147.1">
    <property type="nucleotide sequence ID" value="XM_018219952.1"/>
</dbReference>
<feature type="compositionally biased region" description="Polar residues" evidence="1">
    <location>
        <begin position="1119"/>
        <end position="1128"/>
    </location>
</feature>
<evidence type="ECO:0000256" key="1">
    <source>
        <dbReference type="SAM" id="MobiDB-lite"/>
    </source>
</evidence>